<organism evidence="4 5">
    <name type="scientific">Rosa chinensis</name>
    <name type="common">China rose</name>
    <dbReference type="NCBI Taxonomy" id="74649"/>
    <lineage>
        <taxon>Eukaryota</taxon>
        <taxon>Viridiplantae</taxon>
        <taxon>Streptophyta</taxon>
        <taxon>Embryophyta</taxon>
        <taxon>Tracheophyta</taxon>
        <taxon>Spermatophyta</taxon>
        <taxon>Magnoliopsida</taxon>
        <taxon>eudicotyledons</taxon>
        <taxon>Gunneridae</taxon>
        <taxon>Pentapetalae</taxon>
        <taxon>rosids</taxon>
        <taxon>fabids</taxon>
        <taxon>Rosales</taxon>
        <taxon>Rosaceae</taxon>
        <taxon>Rosoideae</taxon>
        <taxon>Rosoideae incertae sedis</taxon>
        <taxon>Rosa</taxon>
    </lineage>
</organism>
<name>A0A2P6RDV7_ROSCH</name>
<evidence type="ECO:0000313" key="5">
    <source>
        <dbReference type="Proteomes" id="UP000238479"/>
    </source>
</evidence>
<feature type="chain" id="PRO_5015192376" description="Transmembrane protein" evidence="3">
    <location>
        <begin position="23"/>
        <end position="96"/>
    </location>
</feature>
<dbReference type="EMBL" id="PDCK01000041">
    <property type="protein sequence ID" value="PRQ44595.1"/>
    <property type="molecule type" value="Genomic_DNA"/>
</dbReference>
<dbReference type="Proteomes" id="UP000238479">
    <property type="component" value="Chromosome 3"/>
</dbReference>
<dbReference type="InterPro" id="IPR044702">
    <property type="entry name" value="AGP23/40"/>
</dbReference>
<evidence type="ECO:0000256" key="1">
    <source>
        <dbReference type="SAM" id="MobiDB-lite"/>
    </source>
</evidence>
<evidence type="ECO:0000256" key="2">
    <source>
        <dbReference type="SAM" id="Phobius"/>
    </source>
</evidence>
<protein>
    <recommendedName>
        <fullName evidence="6">Transmembrane protein</fullName>
    </recommendedName>
</protein>
<feature type="transmembrane region" description="Helical" evidence="2">
    <location>
        <begin position="75"/>
        <end position="94"/>
    </location>
</feature>
<dbReference type="Gramene" id="PRQ44595">
    <property type="protein sequence ID" value="PRQ44595"/>
    <property type="gene ID" value="RchiOBHm_Chr3g0480961"/>
</dbReference>
<accession>A0A2P6RDV7</accession>
<dbReference type="AlphaFoldDB" id="A0A2P6RDV7"/>
<keyword evidence="3" id="KW-0732">Signal</keyword>
<comment type="caution">
    <text evidence="4">The sequence shown here is derived from an EMBL/GenBank/DDBJ whole genome shotgun (WGS) entry which is preliminary data.</text>
</comment>
<feature type="signal peptide" evidence="3">
    <location>
        <begin position="1"/>
        <end position="22"/>
    </location>
</feature>
<keyword evidence="2" id="KW-0812">Transmembrane</keyword>
<dbReference type="PANTHER" id="PTHR34672:SF2">
    <property type="entry name" value="ARABINOGALACTAN PROTEIN 23"/>
    <property type="match status" value="1"/>
</dbReference>
<feature type="region of interest" description="Disordered" evidence="1">
    <location>
        <begin position="29"/>
        <end position="71"/>
    </location>
</feature>
<proteinExistence type="predicted"/>
<keyword evidence="5" id="KW-1185">Reference proteome</keyword>
<keyword evidence="2" id="KW-0472">Membrane</keyword>
<dbReference type="OMA" id="KDAHAPK"/>
<evidence type="ECO:0008006" key="6">
    <source>
        <dbReference type="Google" id="ProtNLM"/>
    </source>
</evidence>
<evidence type="ECO:0000313" key="4">
    <source>
        <dbReference type="EMBL" id="PRQ44595.1"/>
    </source>
</evidence>
<feature type="compositionally biased region" description="Low complexity" evidence="1">
    <location>
        <begin position="61"/>
        <end position="71"/>
    </location>
</feature>
<dbReference type="PANTHER" id="PTHR34672">
    <property type="entry name" value="POLLEN-SPECIFIC ARABINOGALACTA PROTEIN BAN102"/>
    <property type="match status" value="1"/>
</dbReference>
<reference evidence="4 5" key="1">
    <citation type="journal article" date="2018" name="Nat. Genet.">
        <title>The Rosa genome provides new insights in the design of modern roses.</title>
        <authorList>
            <person name="Bendahmane M."/>
        </authorList>
    </citation>
    <scope>NUCLEOTIDE SEQUENCE [LARGE SCALE GENOMIC DNA]</scope>
    <source>
        <strain evidence="5">cv. Old Blush</strain>
    </source>
</reference>
<gene>
    <name evidence="4" type="ORF">RchiOBHm_Chr3g0480961</name>
</gene>
<keyword evidence="2" id="KW-1133">Transmembrane helix</keyword>
<sequence>MGMKKITVASIVVVAFVSLVMAAKDMPKDAHAPKSAHAPNAAHAPKGSTFVPASAPKDSSHTPAPAPSSATSTSMSIIESFAGAALVSFFAYYVQN</sequence>
<evidence type="ECO:0000256" key="3">
    <source>
        <dbReference type="SAM" id="SignalP"/>
    </source>
</evidence>